<dbReference type="PANTHER" id="PTHR36503:SF1">
    <property type="entry name" value="BLR2520 PROTEIN"/>
    <property type="match status" value="1"/>
</dbReference>
<name>A0A5C4M1Y2_9PSEU</name>
<dbReference type="Pfam" id="PF00903">
    <property type="entry name" value="Glyoxalase"/>
    <property type="match status" value="1"/>
</dbReference>
<proteinExistence type="predicted"/>
<reference evidence="2 3" key="1">
    <citation type="submission" date="2019-06" db="EMBL/GenBank/DDBJ databases">
        <title>Amycolatopsis alkalitolerans sp. nov., isolated from Gastrodia elata Blume.</title>
        <authorList>
            <person name="Narsing Rao M.P."/>
            <person name="Li W.J."/>
        </authorList>
    </citation>
    <scope>NUCLEOTIDE SEQUENCE [LARGE SCALE GENOMIC DNA]</scope>
    <source>
        <strain evidence="2 3">SYSUP0005</strain>
    </source>
</reference>
<protein>
    <submittedName>
        <fullName evidence="2">VOC family protein</fullName>
    </submittedName>
</protein>
<comment type="caution">
    <text evidence="2">The sequence shown here is derived from an EMBL/GenBank/DDBJ whole genome shotgun (WGS) entry which is preliminary data.</text>
</comment>
<dbReference type="EMBL" id="VDFW01000014">
    <property type="protein sequence ID" value="TNC24643.1"/>
    <property type="molecule type" value="Genomic_DNA"/>
</dbReference>
<dbReference type="PROSITE" id="PS51819">
    <property type="entry name" value="VOC"/>
    <property type="match status" value="1"/>
</dbReference>
<accession>A0A5C4M1Y2</accession>
<sequence>MRQNVHFITFATADLDAARKFYADALGWQPLADVPGEIIFFQVAPGVLLGLFTAAKFNQDLADGADHATVSGATLSHNVDSQDAVRAVVDEMAAAGGTVLKPPQSGEFGGIFHAHVRDPNGIIWEIAHNPGWWVEPDGTVRIS</sequence>
<organism evidence="2 3">
    <name type="scientific">Amycolatopsis alkalitolerans</name>
    <dbReference type="NCBI Taxonomy" id="2547244"/>
    <lineage>
        <taxon>Bacteria</taxon>
        <taxon>Bacillati</taxon>
        <taxon>Actinomycetota</taxon>
        <taxon>Actinomycetes</taxon>
        <taxon>Pseudonocardiales</taxon>
        <taxon>Pseudonocardiaceae</taxon>
        <taxon>Amycolatopsis</taxon>
    </lineage>
</organism>
<dbReference type="InterPro" id="IPR029068">
    <property type="entry name" value="Glyas_Bleomycin-R_OHBP_Dase"/>
</dbReference>
<dbReference type="PANTHER" id="PTHR36503">
    <property type="entry name" value="BLR2520 PROTEIN"/>
    <property type="match status" value="1"/>
</dbReference>
<evidence type="ECO:0000313" key="2">
    <source>
        <dbReference type="EMBL" id="TNC24643.1"/>
    </source>
</evidence>
<evidence type="ECO:0000313" key="3">
    <source>
        <dbReference type="Proteomes" id="UP000305546"/>
    </source>
</evidence>
<dbReference type="OrthoDB" id="9798430at2"/>
<gene>
    <name evidence="2" type="ORF">FG385_17755</name>
</gene>
<dbReference type="RefSeq" id="WP_139097854.1">
    <property type="nucleotide sequence ID" value="NZ_VDFW01000014.1"/>
</dbReference>
<feature type="domain" description="VOC" evidence="1">
    <location>
        <begin position="4"/>
        <end position="129"/>
    </location>
</feature>
<dbReference type="AlphaFoldDB" id="A0A5C4M1Y2"/>
<dbReference type="InterPro" id="IPR004360">
    <property type="entry name" value="Glyas_Fos-R_dOase_dom"/>
</dbReference>
<dbReference type="InterPro" id="IPR037523">
    <property type="entry name" value="VOC_core"/>
</dbReference>
<keyword evidence="3" id="KW-1185">Reference proteome</keyword>
<dbReference type="Proteomes" id="UP000305546">
    <property type="component" value="Unassembled WGS sequence"/>
</dbReference>
<evidence type="ECO:0000259" key="1">
    <source>
        <dbReference type="PROSITE" id="PS51819"/>
    </source>
</evidence>
<dbReference type="Gene3D" id="3.10.180.10">
    <property type="entry name" value="2,3-Dihydroxybiphenyl 1,2-Dioxygenase, domain 1"/>
    <property type="match status" value="1"/>
</dbReference>
<dbReference type="SUPFAM" id="SSF54593">
    <property type="entry name" value="Glyoxalase/Bleomycin resistance protein/Dihydroxybiphenyl dioxygenase"/>
    <property type="match status" value="1"/>
</dbReference>